<dbReference type="EMBL" id="WIXP02000010">
    <property type="protein sequence ID" value="KAF6204187.1"/>
    <property type="molecule type" value="Genomic_DNA"/>
</dbReference>
<dbReference type="AlphaFoldDB" id="A0A8S9X5D6"/>
<evidence type="ECO:0000313" key="2">
    <source>
        <dbReference type="EMBL" id="KAF6204187.1"/>
    </source>
</evidence>
<organism evidence="2 3">
    <name type="scientific">Apolygus lucorum</name>
    <name type="common">Small green plant bug</name>
    <name type="synonym">Lygocoris lucorum</name>
    <dbReference type="NCBI Taxonomy" id="248454"/>
    <lineage>
        <taxon>Eukaryota</taxon>
        <taxon>Metazoa</taxon>
        <taxon>Ecdysozoa</taxon>
        <taxon>Arthropoda</taxon>
        <taxon>Hexapoda</taxon>
        <taxon>Insecta</taxon>
        <taxon>Pterygota</taxon>
        <taxon>Neoptera</taxon>
        <taxon>Paraneoptera</taxon>
        <taxon>Hemiptera</taxon>
        <taxon>Heteroptera</taxon>
        <taxon>Panheteroptera</taxon>
        <taxon>Cimicomorpha</taxon>
        <taxon>Miridae</taxon>
        <taxon>Mirini</taxon>
        <taxon>Apolygus</taxon>
    </lineage>
</organism>
<proteinExistence type="predicted"/>
<name>A0A8S9X5D6_APOLU</name>
<accession>A0A8S9X5D6</accession>
<reference evidence="2" key="1">
    <citation type="journal article" date="2021" name="Mol. Ecol. Resour.">
        <title>Apolygus lucorum genome provides insights into omnivorousness and mesophyll feeding.</title>
        <authorList>
            <person name="Liu Y."/>
            <person name="Liu H."/>
            <person name="Wang H."/>
            <person name="Huang T."/>
            <person name="Liu B."/>
            <person name="Yang B."/>
            <person name="Yin L."/>
            <person name="Li B."/>
            <person name="Zhang Y."/>
            <person name="Zhang S."/>
            <person name="Jiang F."/>
            <person name="Zhang X."/>
            <person name="Ren Y."/>
            <person name="Wang B."/>
            <person name="Wang S."/>
            <person name="Lu Y."/>
            <person name="Wu K."/>
            <person name="Fan W."/>
            <person name="Wang G."/>
        </authorList>
    </citation>
    <scope>NUCLEOTIDE SEQUENCE</scope>
    <source>
        <strain evidence="2">12Hb</strain>
    </source>
</reference>
<protein>
    <submittedName>
        <fullName evidence="2">Uncharacterized protein</fullName>
    </submittedName>
</protein>
<sequence>MDERKTSRSRRRASRILAEKRRKGPPVSCDDESPTRERAKPPRRKKKEPLYEEDIIEGFAILSYIKYDDIEVCWTKEIDGSRRQHKSSIPENMTRALGDSLYQVKRRVESWQLRWVVNPPLSTTSRSLAPRCLRSLTQGRTRLWPGDYERGNKKYP</sequence>
<evidence type="ECO:0000256" key="1">
    <source>
        <dbReference type="SAM" id="MobiDB-lite"/>
    </source>
</evidence>
<comment type="caution">
    <text evidence="2">The sequence shown here is derived from an EMBL/GenBank/DDBJ whole genome shotgun (WGS) entry which is preliminary data.</text>
</comment>
<keyword evidence="3" id="KW-1185">Reference proteome</keyword>
<gene>
    <name evidence="2" type="ORF">GE061_002527</name>
</gene>
<evidence type="ECO:0000313" key="3">
    <source>
        <dbReference type="Proteomes" id="UP000466442"/>
    </source>
</evidence>
<dbReference type="OrthoDB" id="6630295at2759"/>
<feature type="region of interest" description="Disordered" evidence="1">
    <location>
        <begin position="1"/>
        <end position="49"/>
    </location>
</feature>
<feature type="compositionally biased region" description="Basic residues" evidence="1">
    <location>
        <begin position="7"/>
        <end position="24"/>
    </location>
</feature>
<dbReference type="Proteomes" id="UP000466442">
    <property type="component" value="Unassembled WGS sequence"/>
</dbReference>